<accession>A0A2K2CTD5</accession>
<dbReference type="EnsemblPlants" id="PNT65289">
    <property type="protein sequence ID" value="PNT65289"/>
    <property type="gene ID" value="BRADI_4g39873v3"/>
</dbReference>
<dbReference type="PANTHER" id="PTHR47746">
    <property type="entry name" value="ZF-RVT DOMAIN-CONTAINING PROTEIN"/>
    <property type="match status" value="1"/>
</dbReference>
<evidence type="ECO:0000313" key="2">
    <source>
        <dbReference type="EnsemblPlants" id="PNT65289"/>
    </source>
</evidence>
<organism evidence="1">
    <name type="scientific">Brachypodium distachyon</name>
    <name type="common">Purple false brome</name>
    <name type="synonym">Trachynia distachya</name>
    <dbReference type="NCBI Taxonomy" id="15368"/>
    <lineage>
        <taxon>Eukaryota</taxon>
        <taxon>Viridiplantae</taxon>
        <taxon>Streptophyta</taxon>
        <taxon>Embryophyta</taxon>
        <taxon>Tracheophyta</taxon>
        <taxon>Spermatophyta</taxon>
        <taxon>Magnoliopsida</taxon>
        <taxon>Liliopsida</taxon>
        <taxon>Poales</taxon>
        <taxon>Poaceae</taxon>
        <taxon>BOP clade</taxon>
        <taxon>Pooideae</taxon>
        <taxon>Stipodae</taxon>
        <taxon>Brachypodieae</taxon>
        <taxon>Brachypodium</taxon>
    </lineage>
</organism>
<sequence>MDLAPLLFVKSRRKNRCLRHGIADDNWIRDLPPALSADELGIENYKWCPFCLHAAENALHIFVDCCYARQVWLGIAAWCKVLAFNPSDWAAPTSIRHWWIRFSDRCITLMGRNPSRAASSLFVLTLWSIWKERNNRIFNRLRRPAPCLISVIKADASLWGLVDTSGLGALVSGCDDVP</sequence>
<keyword evidence="3" id="KW-1185">Reference proteome</keyword>
<gene>
    <name evidence="1" type="ORF">BRADI_4g39873v3</name>
</gene>
<reference evidence="1" key="2">
    <citation type="submission" date="2017-06" db="EMBL/GenBank/DDBJ databases">
        <title>WGS assembly of Brachypodium distachyon.</title>
        <authorList>
            <consortium name="The International Brachypodium Initiative"/>
            <person name="Lucas S."/>
            <person name="Harmon-Smith M."/>
            <person name="Lail K."/>
            <person name="Tice H."/>
            <person name="Grimwood J."/>
            <person name="Bruce D."/>
            <person name="Barry K."/>
            <person name="Shu S."/>
            <person name="Lindquist E."/>
            <person name="Wang M."/>
            <person name="Pitluck S."/>
            <person name="Vogel J.P."/>
            <person name="Garvin D.F."/>
            <person name="Mockler T.C."/>
            <person name="Schmutz J."/>
            <person name="Rokhsar D."/>
            <person name="Bevan M.W."/>
        </authorList>
    </citation>
    <scope>NUCLEOTIDE SEQUENCE</scope>
    <source>
        <strain evidence="1">Bd21</strain>
    </source>
</reference>
<dbReference type="EMBL" id="CM000883">
    <property type="protein sequence ID" value="PNT65289.1"/>
    <property type="molecule type" value="Genomic_DNA"/>
</dbReference>
<dbReference type="InParanoid" id="A0A2K2CTD5"/>
<proteinExistence type="predicted"/>
<evidence type="ECO:0000313" key="3">
    <source>
        <dbReference type="Proteomes" id="UP000008810"/>
    </source>
</evidence>
<dbReference type="Proteomes" id="UP000008810">
    <property type="component" value="Chromosome 4"/>
</dbReference>
<reference evidence="1 2" key="1">
    <citation type="journal article" date="2010" name="Nature">
        <title>Genome sequencing and analysis of the model grass Brachypodium distachyon.</title>
        <authorList>
            <consortium name="International Brachypodium Initiative"/>
        </authorList>
    </citation>
    <scope>NUCLEOTIDE SEQUENCE [LARGE SCALE GENOMIC DNA]</scope>
    <source>
        <strain evidence="1 2">Bd21</strain>
    </source>
</reference>
<reference evidence="2" key="3">
    <citation type="submission" date="2018-08" db="UniProtKB">
        <authorList>
            <consortium name="EnsemblPlants"/>
        </authorList>
    </citation>
    <scope>IDENTIFICATION</scope>
    <source>
        <strain evidence="2">cv. Bd21</strain>
    </source>
</reference>
<evidence type="ECO:0008006" key="4">
    <source>
        <dbReference type="Google" id="ProtNLM"/>
    </source>
</evidence>
<dbReference type="OrthoDB" id="684339at2759"/>
<dbReference type="Gramene" id="PNT65289">
    <property type="protein sequence ID" value="PNT65289"/>
    <property type="gene ID" value="BRADI_4g39873v3"/>
</dbReference>
<dbReference type="PANTHER" id="PTHR47746:SF89">
    <property type="entry name" value="REVERSE TRANSCRIPTASE ZINC-BINDING DOMAIN-CONTAINING PROTEIN"/>
    <property type="match status" value="1"/>
</dbReference>
<name>A0A2K2CTD5_BRADI</name>
<protein>
    <recommendedName>
        <fullName evidence="4">Reverse transcriptase zinc-binding domain-containing protein</fullName>
    </recommendedName>
</protein>
<dbReference type="AlphaFoldDB" id="A0A2K2CTD5"/>
<evidence type="ECO:0000313" key="1">
    <source>
        <dbReference type="EMBL" id="PNT65289.1"/>
    </source>
</evidence>